<evidence type="ECO:0000256" key="3">
    <source>
        <dbReference type="ARBA" id="ARBA00004906"/>
    </source>
</evidence>
<dbReference type="PANTHER" id="PTHR45768:SF32">
    <property type="entry name" value="RING-TYPE DOMAIN-CONTAINING PROTEIN"/>
    <property type="match status" value="1"/>
</dbReference>
<evidence type="ECO:0000256" key="9">
    <source>
        <dbReference type="ARBA" id="ARBA00022786"/>
    </source>
</evidence>
<dbReference type="InterPro" id="IPR013083">
    <property type="entry name" value="Znf_RING/FYVE/PHD"/>
</dbReference>
<evidence type="ECO:0000256" key="13">
    <source>
        <dbReference type="ARBA" id="ARBA00024209"/>
    </source>
</evidence>
<comment type="caution">
    <text evidence="17">The sequence shown here is derived from an EMBL/GenBank/DDBJ whole genome shotgun (WGS) entry which is preliminary data.</text>
</comment>
<evidence type="ECO:0000259" key="16">
    <source>
        <dbReference type="PROSITE" id="PS50089"/>
    </source>
</evidence>
<reference evidence="17 18" key="1">
    <citation type="submission" date="2024-11" db="EMBL/GenBank/DDBJ databases">
        <title>A near-complete genome assembly of Cinchona calisaya.</title>
        <authorList>
            <person name="Lian D.C."/>
            <person name="Zhao X.W."/>
            <person name="Wei L."/>
        </authorList>
    </citation>
    <scope>NUCLEOTIDE SEQUENCE [LARGE SCALE GENOMIC DNA]</scope>
    <source>
        <tissue evidence="17">Nenye</tissue>
    </source>
</reference>
<evidence type="ECO:0000256" key="1">
    <source>
        <dbReference type="ARBA" id="ARBA00000900"/>
    </source>
</evidence>
<comment type="catalytic activity">
    <reaction evidence="1">
        <text>S-ubiquitinyl-[E2 ubiquitin-conjugating enzyme]-L-cysteine + [acceptor protein]-L-lysine = [E2 ubiquitin-conjugating enzyme]-L-cysteine + N(6)-ubiquitinyl-[acceptor protein]-L-lysine.</text>
        <dbReference type="EC" id="2.3.2.27"/>
    </reaction>
</comment>
<evidence type="ECO:0000256" key="11">
    <source>
        <dbReference type="ARBA" id="ARBA00022989"/>
    </source>
</evidence>
<keyword evidence="12 15" id="KW-0472">Membrane</keyword>
<dbReference type="InterPro" id="IPR001841">
    <property type="entry name" value="Znf_RING"/>
</dbReference>
<name>A0ABD2Z2J0_9GENT</name>
<evidence type="ECO:0000256" key="14">
    <source>
        <dbReference type="PROSITE-ProRule" id="PRU00175"/>
    </source>
</evidence>
<dbReference type="GO" id="GO:0016020">
    <property type="term" value="C:membrane"/>
    <property type="evidence" value="ECO:0007669"/>
    <property type="project" value="UniProtKB-SubCell"/>
</dbReference>
<dbReference type="EMBL" id="JBJUIK010000011">
    <property type="protein sequence ID" value="KAL3512904.1"/>
    <property type="molecule type" value="Genomic_DNA"/>
</dbReference>
<comment type="pathway">
    <text evidence="3">Protein modification; protein ubiquitination.</text>
</comment>
<dbReference type="FunFam" id="3.30.40.10:FF:000187">
    <property type="entry name" value="E3 ubiquitin-protein ligase ATL6"/>
    <property type="match status" value="1"/>
</dbReference>
<evidence type="ECO:0000313" key="17">
    <source>
        <dbReference type="EMBL" id="KAL3512904.1"/>
    </source>
</evidence>
<feature type="domain" description="RING-type" evidence="16">
    <location>
        <begin position="99"/>
        <end position="141"/>
    </location>
</feature>
<evidence type="ECO:0000256" key="12">
    <source>
        <dbReference type="ARBA" id="ARBA00023136"/>
    </source>
</evidence>
<dbReference type="GO" id="GO:0008270">
    <property type="term" value="F:zinc ion binding"/>
    <property type="evidence" value="ECO:0007669"/>
    <property type="project" value="UniProtKB-KW"/>
</dbReference>
<dbReference type="SUPFAM" id="SSF57850">
    <property type="entry name" value="RING/U-box"/>
    <property type="match status" value="1"/>
</dbReference>
<feature type="transmembrane region" description="Helical" evidence="15">
    <location>
        <begin position="6"/>
        <end position="29"/>
    </location>
</feature>
<evidence type="ECO:0000256" key="5">
    <source>
        <dbReference type="ARBA" id="ARBA00022679"/>
    </source>
</evidence>
<keyword evidence="18" id="KW-1185">Reference proteome</keyword>
<dbReference type="CDD" id="cd16461">
    <property type="entry name" value="RING-H2_EL5-like"/>
    <property type="match status" value="1"/>
</dbReference>
<evidence type="ECO:0000256" key="7">
    <source>
        <dbReference type="ARBA" id="ARBA00022723"/>
    </source>
</evidence>
<evidence type="ECO:0000256" key="8">
    <source>
        <dbReference type="ARBA" id="ARBA00022771"/>
    </source>
</evidence>
<dbReference type="PROSITE" id="PS50089">
    <property type="entry name" value="ZF_RING_2"/>
    <property type="match status" value="1"/>
</dbReference>
<dbReference type="GO" id="GO:0061630">
    <property type="term" value="F:ubiquitin protein ligase activity"/>
    <property type="evidence" value="ECO:0007669"/>
    <property type="project" value="UniProtKB-EC"/>
</dbReference>
<protein>
    <recommendedName>
        <fullName evidence="4">RING-type E3 ubiquitin transferase</fullName>
        <ecNumber evidence="4">2.3.2.27</ecNumber>
    </recommendedName>
</protein>
<keyword evidence="9" id="KW-0833">Ubl conjugation pathway</keyword>
<keyword evidence="7" id="KW-0479">Metal-binding</keyword>
<accession>A0ABD2Z2J0</accession>
<comment type="similarity">
    <text evidence="13">Belongs to the RING-type zinc finger family. ATL subfamily.</text>
</comment>
<keyword evidence="11 15" id="KW-1133">Transmembrane helix</keyword>
<dbReference type="Gene3D" id="3.30.40.10">
    <property type="entry name" value="Zinc/RING finger domain, C3HC4 (zinc finger)"/>
    <property type="match status" value="1"/>
</dbReference>
<keyword evidence="6 15" id="KW-0812">Transmembrane</keyword>
<comment type="subcellular location">
    <subcellularLocation>
        <location evidence="2">Membrane</location>
        <topology evidence="2">Single-pass membrane protein</topology>
    </subcellularLocation>
</comment>
<keyword evidence="8 14" id="KW-0863">Zinc-finger</keyword>
<dbReference type="SMART" id="SM00184">
    <property type="entry name" value="RING"/>
    <property type="match status" value="1"/>
</dbReference>
<gene>
    <name evidence="17" type="ORF">ACH5RR_025621</name>
</gene>
<evidence type="ECO:0000256" key="6">
    <source>
        <dbReference type="ARBA" id="ARBA00022692"/>
    </source>
</evidence>
<evidence type="ECO:0000313" key="18">
    <source>
        <dbReference type="Proteomes" id="UP001630127"/>
    </source>
</evidence>
<sequence length="342" mass="38447">MSRISPIVLLVIIILAVIFFVYGLLHLLVRYFMKRSSFSFSSIPQSNRNRETTTGSHALQRQLQQLFLMHDSGLDQAVIDALPIFYYKDLTGLKEPFDCVVCLCEFSDKDMLRLLPLCSHAFHINCIDTWLLSNSTCPLCRSLISSSGNPIGNNPLFNFDESSRERLNCFSVDNSENQQHSCNHKTEITQENGGEMRVFSVRLGKFRSINIGEGDQNGEIRSDQVDMIKNSCNLDGRRCYSMGTFQYIVGSELQVTFLSEANNENGGNVKLIRGRFDQGNFAPNNAEREGKKISARTRGDSYSVSKIWLWSRKESSESFSDTNANVTSVNVGMPIIGGTQLV</sequence>
<dbReference type="Proteomes" id="UP001630127">
    <property type="component" value="Unassembled WGS sequence"/>
</dbReference>
<dbReference type="PANTHER" id="PTHR45768">
    <property type="entry name" value="E3 UBIQUITIN-PROTEIN LIGASE RNF13-LIKE"/>
    <property type="match status" value="1"/>
</dbReference>
<keyword evidence="10" id="KW-0862">Zinc</keyword>
<evidence type="ECO:0000256" key="4">
    <source>
        <dbReference type="ARBA" id="ARBA00012483"/>
    </source>
</evidence>
<evidence type="ECO:0000256" key="15">
    <source>
        <dbReference type="SAM" id="Phobius"/>
    </source>
</evidence>
<dbReference type="Pfam" id="PF13639">
    <property type="entry name" value="zf-RING_2"/>
    <property type="match status" value="1"/>
</dbReference>
<keyword evidence="5" id="KW-0808">Transferase</keyword>
<evidence type="ECO:0000256" key="2">
    <source>
        <dbReference type="ARBA" id="ARBA00004167"/>
    </source>
</evidence>
<evidence type="ECO:0000256" key="10">
    <source>
        <dbReference type="ARBA" id="ARBA00022833"/>
    </source>
</evidence>
<dbReference type="AlphaFoldDB" id="A0ABD2Z2J0"/>
<dbReference type="EC" id="2.3.2.27" evidence="4"/>
<organism evidence="17 18">
    <name type="scientific">Cinchona calisaya</name>
    <dbReference type="NCBI Taxonomy" id="153742"/>
    <lineage>
        <taxon>Eukaryota</taxon>
        <taxon>Viridiplantae</taxon>
        <taxon>Streptophyta</taxon>
        <taxon>Embryophyta</taxon>
        <taxon>Tracheophyta</taxon>
        <taxon>Spermatophyta</taxon>
        <taxon>Magnoliopsida</taxon>
        <taxon>eudicotyledons</taxon>
        <taxon>Gunneridae</taxon>
        <taxon>Pentapetalae</taxon>
        <taxon>asterids</taxon>
        <taxon>lamiids</taxon>
        <taxon>Gentianales</taxon>
        <taxon>Rubiaceae</taxon>
        <taxon>Cinchonoideae</taxon>
        <taxon>Cinchoneae</taxon>
        <taxon>Cinchona</taxon>
    </lineage>
</organism>
<proteinExistence type="inferred from homology"/>